<proteinExistence type="predicted"/>
<accession>A0A1S2MDG2</accession>
<keyword evidence="2" id="KW-1185">Reference proteome</keyword>
<dbReference type="OrthoDB" id="1934325at2"/>
<dbReference type="Proteomes" id="UP000180057">
    <property type="component" value="Unassembled WGS sequence"/>
</dbReference>
<comment type="caution">
    <text evidence="1">The sequence shown here is derived from an EMBL/GenBank/DDBJ whole genome shotgun (WGS) entry which is preliminary data.</text>
</comment>
<reference evidence="1 2" key="1">
    <citation type="submission" date="2016-10" db="EMBL/GenBank/DDBJ databases">
        <title>Draft genome sequences of four alkaliphilic bacteria belonging to the Anaerobacillus genus.</title>
        <authorList>
            <person name="Bassil N.M."/>
            <person name="Lloyd J.R."/>
        </authorList>
    </citation>
    <scope>NUCLEOTIDE SEQUENCE [LARGE SCALE GENOMIC DNA]</scope>
    <source>
        <strain evidence="1 2">DSM 22531</strain>
    </source>
</reference>
<dbReference type="STRING" id="472963.BKP45_03175"/>
<dbReference type="AlphaFoldDB" id="A0A1S2MDG2"/>
<dbReference type="RefSeq" id="WP_071388301.1">
    <property type="nucleotide sequence ID" value="NZ_MLQS01000001.1"/>
</dbReference>
<evidence type="ECO:0000313" key="1">
    <source>
        <dbReference type="EMBL" id="OIJ21715.1"/>
    </source>
</evidence>
<sequence>MDLLLVVYGKLNIETRSIISPSVQLGFLCWQDILEALKGQESIHLEKGKKLILEDLQSLLTKKGFIRFKGFNDTIFHQPIIKGGYIFHSDTILNKENWHWPTQMIKEREYYVFTDS</sequence>
<organism evidence="1 2">
    <name type="scientific">Anaerobacillus alkalidiazotrophicus</name>
    <dbReference type="NCBI Taxonomy" id="472963"/>
    <lineage>
        <taxon>Bacteria</taxon>
        <taxon>Bacillati</taxon>
        <taxon>Bacillota</taxon>
        <taxon>Bacilli</taxon>
        <taxon>Bacillales</taxon>
        <taxon>Bacillaceae</taxon>
        <taxon>Anaerobacillus</taxon>
    </lineage>
</organism>
<name>A0A1S2MDG2_9BACI</name>
<gene>
    <name evidence="1" type="ORF">BKP45_03175</name>
</gene>
<protein>
    <submittedName>
        <fullName evidence="1">Uncharacterized protein</fullName>
    </submittedName>
</protein>
<evidence type="ECO:0000313" key="2">
    <source>
        <dbReference type="Proteomes" id="UP000180057"/>
    </source>
</evidence>
<dbReference type="EMBL" id="MLQS01000001">
    <property type="protein sequence ID" value="OIJ21715.1"/>
    <property type="molecule type" value="Genomic_DNA"/>
</dbReference>